<accession>A0ABW7CC37</accession>
<sequence>MSNAAFNYWVRRWRRQSQISGSESGLTLLECIVALVMMSVVAVAITPPLFLATASRVQSNRAEQAIQVAQGEVDKVRVTMERGDVRSDLSLLPQESSNGGNEFEKTPAPSGVPDLKNLESTRNSCDKGVPFVGALELRPVDVDGDCLPDFAVQTFRSPASDQTAVQGGVGLIPVAFRLGVRVWAYQPIRSGTQPLDIKAASLQLTSGTGEQGIKPLAVLYTQLAVSDTKGAYEKMCYLLNGGAEDCKTKTSGEETP</sequence>
<keyword evidence="2" id="KW-0472">Membrane</keyword>
<gene>
    <name evidence="3" type="ORF">VPK24_13780</name>
</gene>
<proteinExistence type="predicted"/>
<protein>
    <submittedName>
        <fullName evidence="3">Type II secretion system protein</fullName>
    </submittedName>
</protein>
<dbReference type="Proteomes" id="UP001604335">
    <property type="component" value="Unassembled WGS sequence"/>
</dbReference>
<evidence type="ECO:0000313" key="3">
    <source>
        <dbReference type="EMBL" id="MFG3818713.1"/>
    </source>
</evidence>
<feature type="transmembrane region" description="Helical" evidence="2">
    <location>
        <begin position="32"/>
        <end position="51"/>
    </location>
</feature>
<name>A0ABW7CC37_9CYAN</name>
<feature type="region of interest" description="Disordered" evidence="1">
    <location>
        <begin position="90"/>
        <end position="119"/>
    </location>
</feature>
<organism evidence="3 4">
    <name type="scientific">Limnothrix redekei LRLZ20PSL1</name>
    <dbReference type="NCBI Taxonomy" id="3112953"/>
    <lineage>
        <taxon>Bacteria</taxon>
        <taxon>Bacillati</taxon>
        <taxon>Cyanobacteriota</taxon>
        <taxon>Cyanophyceae</taxon>
        <taxon>Pseudanabaenales</taxon>
        <taxon>Pseudanabaenaceae</taxon>
        <taxon>Limnothrix</taxon>
    </lineage>
</organism>
<dbReference type="InterPro" id="IPR012902">
    <property type="entry name" value="N_methyl_site"/>
</dbReference>
<dbReference type="RefSeq" id="WP_393014227.1">
    <property type="nucleotide sequence ID" value="NZ_JAZAQF010000079.1"/>
</dbReference>
<reference evidence="4" key="1">
    <citation type="journal article" date="2024" name="Algal Res.">
        <title>Biochemical, toxicological and genomic investigation of a high-biomass producing Limnothrix strain isolated from Italian shallow drinking water reservoir.</title>
        <authorList>
            <person name="Simonazzi M."/>
            <person name="Shishido T.K."/>
            <person name="Delbaje E."/>
            <person name="Wahlsten M."/>
            <person name="Fewer D.P."/>
            <person name="Sivonen K."/>
            <person name="Pezzolesi L."/>
            <person name="Pistocchi R."/>
        </authorList>
    </citation>
    <scope>NUCLEOTIDE SEQUENCE [LARGE SCALE GENOMIC DNA]</scope>
    <source>
        <strain evidence="4">LRLZ20PSL1</strain>
    </source>
</reference>
<comment type="caution">
    <text evidence="3">The sequence shown here is derived from an EMBL/GenBank/DDBJ whole genome shotgun (WGS) entry which is preliminary data.</text>
</comment>
<dbReference type="EMBL" id="JAZAQF010000079">
    <property type="protein sequence ID" value="MFG3818713.1"/>
    <property type="molecule type" value="Genomic_DNA"/>
</dbReference>
<keyword evidence="2" id="KW-1133">Transmembrane helix</keyword>
<evidence type="ECO:0000256" key="2">
    <source>
        <dbReference type="SAM" id="Phobius"/>
    </source>
</evidence>
<dbReference type="NCBIfam" id="TIGR02532">
    <property type="entry name" value="IV_pilin_GFxxxE"/>
    <property type="match status" value="1"/>
</dbReference>
<evidence type="ECO:0000313" key="4">
    <source>
        <dbReference type="Proteomes" id="UP001604335"/>
    </source>
</evidence>
<keyword evidence="4" id="KW-1185">Reference proteome</keyword>
<evidence type="ECO:0000256" key="1">
    <source>
        <dbReference type="SAM" id="MobiDB-lite"/>
    </source>
</evidence>
<keyword evidence="2" id="KW-0812">Transmembrane</keyword>